<dbReference type="HAMAP" id="MF_01187">
    <property type="entry name" value="UPF0434"/>
    <property type="match status" value="1"/>
</dbReference>
<evidence type="ECO:0000256" key="1">
    <source>
        <dbReference type="HAMAP-Rule" id="MF_01187"/>
    </source>
</evidence>
<dbReference type="Proteomes" id="UP000182100">
    <property type="component" value="Unassembled WGS sequence"/>
</dbReference>
<dbReference type="EMBL" id="FMZK01000004">
    <property type="protein sequence ID" value="SDD02562.1"/>
    <property type="molecule type" value="Genomic_DNA"/>
</dbReference>
<dbReference type="SUPFAM" id="SSF158997">
    <property type="entry name" value="Trm112p-like"/>
    <property type="match status" value="1"/>
</dbReference>
<evidence type="ECO:0000313" key="3">
    <source>
        <dbReference type="Proteomes" id="UP000182100"/>
    </source>
</evidence>
<dbReference type="Pfam" id="PF03966">
    <property type="entry name" value="Trm112p"/>
    <property type="match status" value="1"/>
</dbReference>
<sequence>MPLETGLLEILACPACHSPLEERDNELICTGQECGLAYPVRDGIPVLLVDEARRPG</sequence>
<dbReference type="RefSeq" id="WP_074994502.1">
    <property type="nucleotide sequence ID" value="NZ_FMZK01000004.1"/>
</dbReference>
<comment type="similarity">
    <text evidence="1">Belongs to the UPF0434 family.</text>
</comment>
<dbReference type="PANTHER" id="PTHR33505">
    <property type="entry name" value="ZGC:162634"/>
    <property type="match status" value="1"/>
</dbReference>
<protein>
    <recommendedName>
        <fullName evidence="1">UPF0434 protein SAMN05216505_104487</fullName>
    </recommendedName>
</protein>
<dbReference type="GO" id="GO:0005829">
    <property type="term" value="C:cytosol"/>
    <property type="evidence" value="ECO:0007669"/>
    <property type="project" value="TreeGrafter"/>
</dbReference>
<evidence type="ECO:0000313" key="2">
    <source>
        <dbReference type="EMBL" id="SDD02562.1"/>
    </source>
</evidence>
<dbReference type="STRING" id="67344.SAMN05216505_104487"/>
<dbReference type="Gene3D" id="2.20.25.10">
    <property type="match status" value="1"/>
</dbReference>
<name>A0A1G6RD43_9ACTN</name>
<dbReference type="InterPro" id="IPR005651">
    <property type="entry name" value="Trm112-like"/>
</dbReference>
<proteinExistence type="inferred from homology"/>
<dbReference type="PANTHER" id="PTHR33505:SF4">
    <property type="entry name" value="PROTEIN PREY, MITOCHONDRIAL"/>
    <property type="match status" value="1"/>
</dbReference>
<gene>
    <name evidence="2" type="ORF">SAMN05216505_104487</name>
</gene>
<organism evidence="2 3">
    <name type="scientific">Streptomyces prasinopilosus</name>
    <dbReference type="NCBI Taxonomy" id="67344"/>
    <lineage>
        <taxon>Bacteria</taxon>
        <taxon>Bacillati</taxon>
        <taxon>Actinomycetota</taxon>
        <taxon>Actinomycetes</taxon>
        <taxon>Kitasatosporales</taxon>
        <taxon>Streptomycetaceae</taxon>
        <taxon>Streptomyces</taxon>
    </lineage>
</organism>
<accession>A0A1G6RD43</accession>
<keyword evidence="3" id="KW-1185">Reference proteome</keyword>
<reference evidence="3" key="1">
    <citation type="submission" date="2016-10" db="EMBL/GenBank/DDBJ databases">
        <authorList>
            <person name="Varghese N."/>
            <person name="Submissions S."/>
        </authorList>
    </citation>
    <scope>NUCLEOTIDE SEQUENCE [LARGE SCALE GENOMIC DNA]</scope>
    <source>
        <strain evidence="3">CGMCC 4.3504</strain>
    </source>
</reference>
<dbReference type="AlphaFoldDB" id="A0A1G6RD43"/>